<keyword evidence="2" id="KW-1185">Reference proteome</keyword>
<reference evidence="1 2" key="1">
    <citation type="submission" date="2017-03" db="EMBL/GenBank/DDBJ databases">
        <title>Draft genome sequence of Streptomyces scabrisporus NF3, endophyte isolated from Amphipterygium adstringens.</title>
        <authorList>
            <person name="Vazquez M."/>
            <person name="Ceapa C.D."/>
            <person name="Rodriguez Luna D."/>
            <person name="Sanchez Esquivel S."/>
        </authorList>
    </citation>
    <scope>NUCLEOTIDE SEQUENCE [LARGE SCALE GENOMIC DNA]</scope>
    <source>
        <strain evidence="1 2">NF3</strain>
    </source>
</reference>
<name>A0A1T3P1M3_9ACTN</name>
<dbReference type="EMBL" id="MWQN01000001">
    <property type="protein sequence ID" value="OPC83003.1"/>
    <property type="molecule type" value="Genomic_DNA"/>
</dbReference>
<evidence type="ECO:0000313" key="1">
    <source>
        <dbReference type="EMBL" id="OPC83003.1"/>
    </source>
</evidence>
<dbReference type="Proteomes" id="UP000190037">
    <property type="component" value="Unassembled WGS sequence"/>
</dbReference>
<protein>
    <submittedName>
        <fullName evidence="1">Uncharacterized protein</fullName>
    </submittedName>
</protein>
<dbReference type="OrthoDB" id="3541567at2"/>
<dbReference type="STRING" id="159449.B4N89_20535"/>
<sequence length="65" mass="7640">MKWQQILDHEDAVEADLHQVYGIDYDDALDRRSWRWMAVRIAGLLSTDSRLYRALTPRQDPAPGR</sequence>
<comment type="caution">
    <text evidence="1">The sequence shown here is derived from an EMBL/GenBank/DDBJ whole genome shotgun (WGS) entry which is preliminary data.</text>
</comment>
<proteinExistence type="predicted"/>
<dbReference type="AlphaFoldDB" id="A0A1T3P1M3"/>
<dbReference type="RefSeq" id="WP_078977302.1">
    <property type="nucleotide sequence ID" value="NZ_MWQN01000001.1"/>
</dbReference>
<organism evidence="1 2">
    <name type="scientific">Embleya scabrispora</name>
    <dbReference type="NCBI Taxonomy" id="159449"/>
    <lineage>
        <taxon>Bacteria</taxon>
        <taxon>Bacillati</taxon>
        <taxon>Actinomycetota</taxon>
        <taxon>Actinomycetes</taxon>
        <taxon>Kitasatosporales</taxon>
        <taxon>Streptomycetaceae</taxon>
        <taxon>Embleya</taxon>
    </lineage>
</organism>
<evidence type="ECO:0000313" key="2">
    <source>
        <dbReference type="Proteomes" id="UP000190037"/>
    </source>
</evidence>
<accession>A0A1T3P1M3</accession>
<gene>
    <name evidence="1" type="ORF">B4N89_20535</name>
</gene>